<name>A0A0G1DMS5_9BACT</name>
<dbReference type="EMBL" id="LCFQ01000001">
    <property type="protein sequence ID" value="KKS98959.1"/>
    <property type="molecule type" value="Genomic_DNA"/>
</dbReference>
<evidence type="ECO:0000313" key="2">
    <source>
        <dbReference type="Proteomes" id="UP000034090"/>
    </source>
</evidence>
<comment type="caution">
    <text evidence="1">The sequence shown here is derived from an EMBL/GenBank/DDBJ whole genome shotgun (WGS) entry which is preliminary data.</text>
</comment>
<evidence type="ECO:0000313" key="1">
    <source>
        <dbReference type="EMBL" id="KKS98959.1"/>
    </source>
</evidence>
<gene>
    <name evidence="1" type="ORF">UV74_C0001G0069</name>
</gene>
<accession>A0A0G1DMS5</accession>
<organism evidence="1 2">
    <name type="scientific">Candidatus Woesebacteria bacterium GW2011_GWB1_43_14</name>
    <dbReference type="NCBI Taxonomy" id="1618578"/>
    <lineage>
        <taxon>Bacteria</taxon>
        <taxon>Candidatus Woeseibacteriota</taxon>
    </lineage>
</organism>
<dbReference type="AlphaFoldDB" id="A0A0G1DMS5"/>
<proteinExistence type="predicted"/>
<dbReference type="Proteomes" id="UP000034090">
    <property type="component" value="Unassembled WGS sequence"/>
</dbReference>
<protein>
    <submittedName>
        <fullName evidence="1">Uncharacterized protein</fullName>
    </submittedName>
</protein>
<sequence length="148" mass="16902">MTPQMSDKNYIVAYGYDQTFDLTENEAEALITAREKGLSAIRLNRGSLSTSYSWVMPKWEVESERLNEEELKLAEMVGKWLARPVHDLDFTPESAMRYSKKLVKRIGYGQVKKLWDVYANGAYPSAKKFLMEAKEISSIQAPALPDET</sequence>
<reference evidence="1 2" key="1">
    <citation type="journal article" date="2015" name="Nature">
        <title>rRNA introns, odd ribosomes, and small enigmatic genomes across a large radiation of phyla.</title>
        <authorList>
            <person name="Brown C.T."/>
            <person name="Hug L.A."/>
            <person name="Thomas B.C."/>
            <person name="Sharon I."/>
            <person name="Castelle C.J."/>
            <person name="Singh A."/>
            <person name="Wilkins M.J."/>
            <person name="Williams K.H."/>
            <person name="Banfield J.F."/>
        </authorList>
    </citation>
    <scope>NUCLEOTIDE SEQUENCE [LARGE SCALE GENOMIC DNA]</scope>
</reference>
<dbReference type="STRING" id="1618578.UV74_C0001G0069"/>